<accession>A0AAD5TP09</accession>
<feature type="region of interest" description="Disordered" evidence="1">
    <location>
        <begin position="479"/>
        <end position="522"/>
    </location>
</feature>
<name>A0AAD5TP09_9FUNG</name>
<organism evidence="2 3">
    <name type="scientific">Geranomyces variabilis</name>
    <dbReference type="NCBI Taxonomy" id="109894"/>
    <lineage>
        <taxon>Eukaryota</taxon>
        <taxon>Fungi</taxon>
        <taxon>Fungi incertae sedis</taxon>
        <taxon>Chytridiomycota</taxon>
        <taxon>Chytridiomycota incertae sedis</taxon>
        <taxon>Chytridiomycetes</taxon>
        <taxon>Spizellomycetales</taxon>
        <taxon>Powellomycetaceae</taxon>
        <taxon>Geranomyces</taxon>
    </lineage>
</organism>
<gene>
    <name evidence="2" type="ORF">HDU87_007997</name>
</gene>
<proteinExistence type="predicted"/>
<dbReference type="PANTHER" id="PTHR13060">
    <property type="entry name" value="SGT1 PROTEIN HSGT1 SUPPRESSOR OF GCR2"/>
    <property type="match status" value="1"/>
</dbReference>
<protein>
    <submittedName>
        <fullName evidence="2">Uncharacterized protein</fullName>
    </submittedName>
</protein>
<dbReference type="Pfam" id="PF07093">
    <property type="entry name" value="SGT1"/>
    <property type="match status" value="1"/>
</dbReference>
<comment type="caution">
    <text evidence="2">The sequence shown here is derived from an EMBL/GenBank/DDBJ whole genome shotgun (WGS) entry which is preliminary data.</text>
</comment>
<dbReference type="AlphaFoldDB" id="A0AAD5TP09"/>
<keyword evidence="3" id="KW-1185">Reference proteome</keyword>
<evidence type="ECO:0000313" key="2">
    <source>
        <dbReference type="EMBL" id="KAJ3182658.1"/>
    </source>
</evidence>
<dbReference type="EMBL" id="JADGJQ010000008">
    <property type="protein sequence ID" value="KAJ3182658.1"/>
    <property type="molecule type" value="Genomic_DNA"/>
</dbReference>
<evidence type="ECO:0000256" key="1">
    <source>
        <dbReference type="SAM" id="MobiDB-lite"/>
    </source>
</evidence>
<evidence type="ECO:0000313" key="3">
    <source>
        <dbReference type="Proteomes" id="UP001212152"/>
    </source>
</evidence>
<reference evidence="2" key="1">
    <citation type="submission" date="2020-05" db="EMBL/GenBank/DDBJ databases">
        <title>Phylogenomic resolution of chytrid fungi.</title>
        <authorList>
            <person name="Stajich J.E."/>
            <person name="Amses K."/>
            <person name="Simmons R."/>
            <person name="Seto K."/>
            <person name="Myers J."/>
            <person name="Bonds A."/>
            <person name="Quandt C.A."/>
            <person name="Barry K."/>
            <person name="Liu P."/>
            <person name="Grigoriev I."/>
            <person name="Longcore J.E."/>
            <person name="James T.Y."/>
        </authorList>
    </citation>
    <scope>NUCLEOTIDE SEQUENCE</scope>
    <source>
        <strain evidence="2">JEL0379</strain>
    </source>
</reference>
<feature type="compositionally biased region" description="Acidic residues" evidence="1">
    <location>
        <begin position="442"/>
        <end position="453"/>
    </location>
</feature>
<dbReference type="InterPro" id="IPR010770">
    <property type="entry name" value="Ecd"/>
</dbReference>
<dbReference type="Proteomes" id="UP001212152">
    <property type="component" value="Unassembled WGS sequence"/>
</dbReference>
<dbReference type="GO" id="GO:0005634">
    <property type="term" value="C:nucleus"/>
    <property type="evidence" value="ECO:0007669"/>
    <property type="project" value="TreeGrafter"/>
</dbReference>
<feature type="compositionally biased region" description="Acidic residues" evidence="1">
    <location>
        <begin position="577"/>
        <end position="592"/>
    </location>
</feature>
<feature type="region of interest" description="Disordered" evidence="1">
    <location>
        <begin position="424"/>
        <end position="456"/>
    </location>
</feature>
<sequence>MDGLFGSLRPDAVDTVSYEIHCALPGVADPVDAAETFAAQATSFVAQWTAGYIWHKDSFVLTVAHSKEPGVPPYVSGSTRFGDCVEDEWFIVSLLQEITKKFHGSVASIRDSDGEFLLIEAAEFLPRWLDPLTSQNRVFLHGGSLNLIPLPRTPAEIPVYPSGKLSLPAALALVRGSANTIAPADMCRTITERLAGLPAAAATQNMHHARCNVPHKIAHILHLEPTLVAPAVEAFYTRDPIAMKACYKMTEFSPVTNVMTSVRMNRHQYAQLVGQRFHPPKPFRLPPSTAKDFKQHDLGMKLACGFEMLMADEHLRNLSSQQQGHTVDSYNFKADPGWRAFCDRLEKLTYFRGEKPGSRLYKVLEKVAQAQYLSSKDGSPTTDNPIDRIEALLTLPLVAEEELSQLPDESDRWMEVDPQKLEDLLNGQKLDIPDEDWTKLDDGEEEEMSDMDDEDRRDMEELAKMFGGFTDFVQKESGIDGALFPGQTDQNEDGTSADEEEESHARGDNASSSSSSSRQYQPPLSFDQTRFAQSMMAALGVDPAELAQLQARDGDGILRPEPADDFSARFAELAASSDEDDGEVDDSDEEGGDSAARSLMRQMDAELAQTKVGASFATAKAQCNATAEDDGEATKPAPIDLDLNLVQNILASFQAQEGLPGPAGTMLGSLGLRVPKGSKAKRGV</sequence>
<feature type="region of interest" description="Disordered" evidence="1">
    <location>
        <begin position="574"/>
        <end position="594"/>
    </location>
</feature>
<dbReference type="PANTHER" id="PTHR13060:SF0">
    <property type="entry name" value="PROTEIN ECDYSONELESS HOMOLOG"/>
    <property type="match status" value="1"/>
</dbReference>
<feature type="compositionally biased region" description="Acidic residues" evidence="1">
    <location>
        <begin position="490"/>
        <end position="502"/>
    </location>
</feature>